<dbReference type="InterPro" id="IPR019148">
    <property type="entry name" value="Nuclear_protein_DGCR14_ESS-2"/>
</dbReference>
<name>A0A507FD79_9FUNG</name>
<evidence type="ECO:0000313" key="5">
    <source>
        <dbReference type="EMBL" id="TPX73236.1"/>
    </source>
</evidence>
<evidence type="ECO:0008006" key="7">
    <source>
        <dbReference type="Google" id="ProtNLM"/>
    </source>
</evidence>
<reference evidence="5 6" key="1">
    <citation type="journal article" date="2019" name="Sci. Rep.">
        <title>Comparative genomics of chytrid fungi reveal insights into the obligate biotrophic and pathogenic lifestyle of Synchytrium endobioticum.</title>
        <authorList>
            <person name="van de Vossenberg B.T.L.H."/>
            <person name="Warris S."/>
            <person name="Nguyen H.D.T."/>
            <person name="van Gent-Pelzer M.P.E."/>
            <person name="Joly D.L."/>
            <person name="van de Geest H.C."/>
            <person name="Bonants P.J.M."/>
            <person name="Smith D.S."/>
            <person name="Levesque C.A."/>
            <person name="van der Lee T.A.J."/>
        </authorList>
    </citation>
    <scope>NUCLEOTIDE SEQUENCE [LARGE SCALE GENOMIC DNA]</scope>
    <source>
        <strain evidence="5 6">CBS 675.73</strain>
    </source>
</reference>
<dbReference type="Pfam" id="PF09751">
    <property type="entry name" value="Es2"/>
    <property type="match status" value="2"/>
</dbReference>
<comment type="caution">
    <text evidence="5">The sequence shown here is derived from an EMBL/GenBank/DDBJ whole genome shotgun (WGS) entry which is preliminary data.</text>
</comment>
<evidence type="ECO:0000256" key="4">
    <source>
        <dbReference type="SAM" id="MobiDB-lite"/>
    </source>
</evidence>
<feature type="region of interest" description="Disordered" evidence="4">
    <location>
        <begin position="378"/>
        <end position="401"/>
    </location>
</feature>
<dbReference type="PANTHER" id="PTHR12940">
    <property type="entry name" value="ES-2 PROTEIN - RELATED"/>
    <property type="match status" value="1"/>
</dbReference>
<proteinExistence type="inferred from homology"/>
<feature type="region of interest" description="Disordered" evidence="4">
    <location>
        <begin position="461"/>
        <end position="481"/>
    </location>
</feature>
<gene>
    <name evidence="5" type="ORF">CcCBS67573_g05499</name>
</gene>
<dbReference type="STRING" id="246404.A0A507FD79"/>
<feature type="region of interest" description="Disordered" evidence="4">
    <location>
        <begin position="137"/>
        <end position="212"/>
    </location>
</feature>
<feature type="compositionally biased region" description="Polar residues" evidence="4">
    <location>
        <begin position="389"/>
        <end position="398"/>
    </location>
</feature>
<dbReference type="Proteomes" id="UP000320333">
    <property type="component" value="Unassembled WGS sequence"/>
</dbReference>
<organism evidence="5 6">
    <name type="scientific">Chytriomyces confervae</name>
    <dbReference type="NCBI Taxonomy" id="246404"/>
    <lineage>
        <taxon>Eukaryota</taxon>
        <taxon>Fungi</taxon>
        <taxon>Fungi incertae sedis</taxon>
        <taxon>Chytridiomycota</taxon>
        <taxon>Chytridiomycota incertae sedis</taxon>
        <taxon>Chytridiomycetes</taxon>
        <taxon>Chytridiales</taxon>
        <taxon>Chytriomycetaceae</taxon>
        <taxon>Chytriomyces</taxon>
    </lineage>
</organism>
<evidence type="ECO:0000256" key="3">
    <source>
        <dbReference type="ARBA" id="ARBA00023242"/>
    </source>
</evidence>
<dbReference type="EMBL" id="QEAP01000199">
    <property type="protein sequence ID" value="TPX73236.1"/>
    <property type="molecule type" value="Genomic_DNA"/>
</dbReference>
<evidence type="ECO:0000313" key="6">
    <source>
        <dbReference type="Proteomes" id="UP000320333"/>
    </source>
</evidence>
<feature type="compositionally biased region" description="Polar residues" evidence="4">
    <location>
        <begin position="1"/>
        <end position="12"/>
    </location>
</feature>
<comment type="similarity">
    <text evidence="2">Belongs to the ESS2 family.</text>
</comment>
<evidence type="ECO:0000256" key="1">
    <source>
        <dbReference type="ARBA" id="ARBA00004123"/>
    </source>
</evidence>
<evidence type="ECO:0000256" key="2">
    <source>
        <dbReference type="ARBA" id="ARBA00009072"/>
    </source>
</evidence>
<accession>A0A507FD79</accession>
<dbReference type="PANTHER" id="PTHR12940:SF0">
    <property type="entry name" value="SPLICING FACTOR ESS-2 HOMOLOG"/>
    <property type="match status" value="1"/>
</dbReference>
<feature type="region of interest" description="Disordered" evidence="4">
    <location>
        <begin position="1"/>
        <end position="20"/>
    </location>
</feature>
<dbReference type="GO" id="GO:0071013">
    <property type="term" value="C:catalytic step 2 spliceosome"/>
    <property type="evidence" value="ECO:0007669"/>
    <property type="project" value="TreeGrafter"/>
</dbReference>
<feature type="compositionally biased region" description="Low complexity" evidence="4">
    <location>
        <begin position="172"/>
        <end position="185"/>
    </location>
</feature>
<protein>
    <recommendedName>
        <fullName evidence="7">Nuclear protein DGCR14</fullName>
    </recommendedName>
</protein>
<dbReference type="AlphaFoldDB" id="A0A507FD79"/>
<comment type="subcellular location">
    <subcellularLocation>
        <location evidence="1">Nucleus</location>
    </subcellularLocation>
</comment>
<keyword evidence="6" id="KW-1185">Reference proteome</keyword>
<dbReference type="OrthoDB" id="19679at2759"/>
<sequence length="534" mass="56532">MQDSLTTVSKQTLPARLQPLPPPVRPHVSLEEDEYISAVSEIIERDFFPSLKRMRLQNALLDAVERGDMHAAKRIGSDIVCDDVGRDSSTMSHNGSQSLDAFQTTHTSEDNLSFAKLIDAENKARREKLTWAFGNDSKGKLVIEPPPSRLQIEPAPADPDAANSKHEAILHAPSSTTAASPNSSALIPTQTDSDAQPPHPSALSAPIPHHSKPIHTWSYTPKNTLMYPPDGAPLTLTDVVNPRTAKLAPKSINHAGTRLPTDTPSASNQLLRAASKLAADRLATQEVWRSMAAATPALFQNSNSSTDPTTAAPGFNFVPSTPSFEPHADIDPEDLFTWGMIDGTPLLIDQPSGNGNAKGFRIPDTPRREVVADRLAEKAKRDMKLRAKGSSSATTPSNMDRVASASPYALKSPNVSNARMLSPAAQKLFGKTRAGSSGGLFGAKGLGKRLFTGSVDDQLRASYSPRASGTPGGTPKSSLSKATPRLAGVAAASPMAAVRAEASSRLAGNSKVSSATAAAKAAAKTQLTDNLLDF</sequence>
<keyword evidence="3" id="KW-0539">Nucleus</keyword>